<feature type="transmembrane region" description="Helical" evidence="6">
    <location>
        <begin position="325"/>
        <end position="344"/>
    </location>
</feature>
<dbReference type="PANTHER" id="PTHR23508:SF10">
    <property type="entry name" value="CARBOXYLIC ACID TRANSPORTER PROTEIN HOMOLOG"/>
    <property type="match status" value="1"/>
</dbReference>
<evidence type="ECO:0000256" key="2">
    <source>
        <dbReference type="ARBA" id="ARBA00022692"/>
    </source>
</evidence>
<proteinExistence type="predicted"/>
<evidence type="ECO:0000256" key="3">
    <source>
        <dbReference type="ARBA" id="ARBA00022989"/>
    </source>
</evidence>
<dbReference type="Gene3D" id="1.20.1250.20">
    <property type="entry name" value="MFS general substrate transporter like domains"/>
    <property type="match status" value="2"/>
</dbReference>
<dbReference type="PROSITE" id="PS00217">
    <property type="entry name" value="SUGAR_TRANSPORT_2"/>
    <property type="match status" value="1"/>
</dbReference>
<dbReference type="GO" id="GO:0046943">
    <property type="term" value="F:carboxylic acid transmembrane transporter activity"/>
    <property type="evidence" value="ECO:0007669"/>
    <property type="project" value="TreeGrafter"/>
</dbReference>
<protein>
    <submittedName>
        <fullName evidence="8">MFS transporter</fullName>
    </submittedName>
</protein>
<feature type="transmembrane region" description="Helical" evidence="6">
    <location>
        <begin position="195"/>
        <end position="219"/>
    </location>
</feature>
<dbReference type="InterPro" id="IPR005829">
    <property type="entry name" value="Sugar_transporter_CS"/>
</dbReference>
<dbReference type="CDD" id="cd17316">
    <property type="entry name" value="MFS_SV2_like"/>
    <property type="match status" value="1"/>
</dbReference>
<evidence type="ECO:0000259" key="7">
    <source>
        <dbReference type="PROSITE" id="PS50850"/>
    </source>
</evidence>
<evidence type="ECO:0000313" key="8">
    <source>
        <dbReference type="EMBL" id="QGZ66621.1"/>
    </source>
</evidence>
<dbReference type="GO" id="GO:0005886">
    <property type="term" value="C:plasma membrane"/>
    <property type="evidence" value="ECO:0007669"/>
    <property type="project" value="TreeGrafter"/>
</dbReference>
<feature type="transmembrane region" description="Helical" evidence="6">
    <location>
        <begin position="268"/>
        <end position="286"/>
    </location>
</feature>
<reference evidence="8 9" key="1">
    <citation type="submission" date="2019-12" db="EMBL/GenBank/DDBJ databases">
        <title>Paraburkholderia acidiphila 7Q-K02 sp. nov and Paraburkholderia acidisoli DHF22 sp. nov., two strains isolated from forest soil.</title>
        <authorList>
            <person name="Gao Z."/>
            <person name="Qiu L."/>
        </authorList>
    </citation>
    <scope>NUCLEOTIDE SEQUENCE [LARGE SCALE GENOMIC DNA]</scope>
    <source>
        <strain evidence="8 9">DHF22</strain>
    </source>
</reference>
<dbReference type="SUPFAM" id="SSF103473">
    <property type="entry name" value="MFS general substrate transporter"/>
    <property type="match status" value="1"/>
</dbReference>
<feature type="transmembrane region" description="Helical" evidence="6">
    <location>
        <begin position="153"/>
        <end position="174"/>
    </location>
</feature>
<dbReference type="InterPro" id="IPR011701">
    <property type="entry name" value="MFS"/>
</dbReference>
<dbReference type="Pfam" id="PF07690">
    <property type="entry name" value="MFS_1"/>
    <property type="match status" value="1"/>
</dbReference>
<dbReference type="PANTHER" id="PTHR23508">
    <property type="entry name" value="CARBOXYLIC ACID TRANSPORTER PROTEIN HOMOLOG"/>
    <property type="match status" value="1"/>
</dbReference>
<organism evidence="8 9">
    <name type="scientific">Paraburkholderia acidisoli</name>
    <dbReference type="NCBI Taxonomy" id="2571748"/>
    <lineage>
        <taxon>Bacteria</taxon>
        <taxon>Pseudomonadati</taxon>
        <taxon>Pseudomonadota</taxon>
        <taxon>Betaproteobacteria</taxon>
        <taxon>Burkholderiales</taxon>
        <taxon>Burkholderiaceae</taxon>
        <taxon>Paraburkholderia</taxon>
    </lineage>
</organism>
<name>A0A7Z2JJB5_9BURK</name>
<feature type="region of interest" description="Disordered" evidence="5">
    <location>
        <begin position="384"/>
        <end position="406"/>
    </location>
</feature>
<sequence length="406" mass="43691">MIAAAWAGWMLDSFDFAMLLFLLPHLGGVFHAGLPAMTLIVTATGLAKVVGTIGWGFAADRFGRKLVFMAAVLWFSCAAGLSGLAWSYASFMAFRVLFGLGFGGEWTVSVSLLMETVPAAVRPHASGLMVTGYEIGYMVAAATFHLLFPVLGWRWMFAIGAVPALLTIFIRKNIAESPDWLRDRQQHARRRAREAFEINPAAVQAWLFSGALNFLLWSVQVLYPTLLITVQHIDASRTYPFLIAYSIGSLSGKPLCGYVASRIGERRTIVAFLCAVIPLTVLYTLVSSVWLLTLGAISMGLFASGLFGILPHYQAQRFSVKGRATGVGISYAMTGASSVAPYAIARLAPSLGLSEAMAMFIAGSAAVVIAIALWNTTRWMPGATSTDEANDAQRPTTHGPDAHARA</sequence>
<feature type="domain" description="Major facilitator superfamily (MFS) profile" evidence="7">
    <location>
        <begin position="1"/>
        <end position="381"/>
    </location>
</feature>
<dbReference type="Proteomes" id="UP000433577">
    <property type="component" value="Chromosome 4"/>
</dbReference>
<feature type="transmembrane region" description="Helical" evidence="6">
    <location>
        <begin position="356"/>
        <end position="374"/>
    </location>
</feature>
<evidence type="ECO:0000256" key="5">
    <source>
        <dbReference type="SAM" id="MobiDB-lite"/>
    </source>
</evidence>
<accession>A0A7Z2JJB5</accession>
<feature type="transmembrane region" description="Helical" evidence="6">
    <location>
        <begin position="239"/>
        <end position="261"/>
    </location>
</feature>
<dbReference type="OrthoDB" id="7066727at2"/>
<feature type="transmembrane region" description="Helical" evidence="6">
    <location>
        <begin position="92"/>
        <end position="113"/>
    </location>
</feature>
<dbReference type="AlphaFoldDB" id="A0A7Z2JJB5"/>
<feature type="transmembrane region" description="Helical" evidence="6">
    <location>
        <begin position="292"/>
        <end position="313"/>
    </location>
</feature>
<gene>
    <name evidence="8" type="ORF">FAZ98_33240</name>
</gene>
<feature type="transmembrane region" description="Helical" evidence="6">
    <location>
        <begin position="36"/>
        <end position="59"/>
    </location>
</feature>
<feature type="transmembrane region" description="Helical" evidence="6">
    <location>
        <begin position="66"/>
        <end position="86"/>
    </location>
</feature>
<dbReference type="KEGG" id="pacs:FAZ98_33240"/>
<feature type="transmembrane region" description="Helical" evidence="6">
    <location>
        <begin position="125"/>
        <end position="147"/>
    </location>
</feature>
<evidence type="ECO:0000256" key="1">
    <source>
        <dbReference type="ARBA" id="ARBA00004141"/>
    </source>
</evidence>
<dbReference type="EMBL" id="CP046916">
    <property type="protein sequence ID" value="QGZ66621.1"/>
    <property type="molecule type" value="Genomic_DNA"/>
</dbReference>
<dbReference type="InterPro" id="IPR036259">
    <property type="entry name" value="MFS_trans_sf"/>
</dbReference>
<dbReference type="PROSITE" id="PS50850">
    <property type="entry name" value="MFS"/>
    <property type="match status" value="1"/>
</dbReference>
<feature type="transmembrane region" description="Helical" evidence="6">
    <location>
        <begin position="7"/>
        <end position="30"/>
    </location>
</feature>
<dbReference type="InterPro" id="IPR020846">
    <property type="entry name" value="MFS_dom"/>
</dbReference>
<evidence type="ECO:0000313" key="9">
    <source>
        <dbReference type="Proteomes" id="UP000433577"/>
    </source>
</evidence>
<keyword evidence="3 6" id="KW-1133">Transmembrane helix</keyword>
<keyword evidence="2 6" id="KW-0812">Transmembrane</keyword>
<keyword evidence="9" id="KW-1185">Reference proteome</keyword>
<comment type="subcellular location">
    <subcellularLocation>
        <location evidence="1">Membrane</location>
        <topology evidence="1">Multi-pass membrane protein</topology>
    </subcellularLocation>
</comment>
<evidence type="ECO:0000256" key="4">
    <source>
        <dbReference type="ARBA" id="ARBA00023136"/>
    </source>
</evidence>
<keyword evidence="4 6" id="KW-0472">Membrane</keyword>
<evidence type="ECO:0000256" key="6">
    <source>
        <dbReference type="SAM" id="Phobius"/>
    </source>
</evidence>
<dbReference type="RefSeq" id="WP_158958135.1">
    <property type="nucleotide sequence ID" value="NZ_CP046916.1"/>
</dbReference>